<sequence>MSSALSLPATVRPASSGPGRQLYGSPPRRGPVLPPRRPQAVPCHGLLALRPSTRRCAAFGQDHHYGGALVDEGMAVLRRRIREARMAETNYEAPPGWADWEKRYYPAYVSDVSVLAGALQLLAMGTRPGVAAAVVAMLLAGVPVSAFAVLHFLDLAVGEGNMAVVAAMSKFDLDAGAKTRLAMGHAYWVDKASSVSSAAGRGGGVTAYSREWYLKLSHCNIAHSCTARSACESRNPWRLE</sequence>
<keyword evidence="2" id="KW-0472">Membrane</keyword>
<dbReference type="Proteomes" id="UP000324705">
    <property type="component" value="Chromosome 3A"/>
</dbReference>
<protein>
    <submittedName>
        <fullName evidence="3">Uncharacterized protein</fullName>
    </submittedName>
</protein>
<evidence type="ECO:0000313" key="4">
    <source>
        <dbReference type="Proteomes" id="UP000324705"/>
    </source>
</evidence>
<dbReference type="PANTHER" id="PTHR33782:SF5">
    <property type="entry name" value="MEDIATOR OF RNA POLYMERASE II TRANSCRIPTION SUBUNIT"/>
    <property type="match status" value="1"/>
</dbReference>
<keyword evidence="4" id="KW-1185">Reference proteome</keyword>
<dbReference type="OMA" id="TAYSREW"/>
<dbReference type="PANTHER" id="PTHR33782">
    <property type="entry name" value="OS01G0121600 PROTEIN"/>
    <property type="match status" value="1"/>
</dbReference>
<keyword evidence="2" id="KW-1133">Transmembrane helix</keyword>
<accession>A0A9R0R844</accession>
<evidence type="ECO:0000256" key="2">
    <source>
        <dbReference type="SAM" id="Phobius"/>
    </source>
</evidence>
<feature type="compositionally biased region" description="Pro residues" evidence="1">
    <location>
        <begin position="28"/>
        <end position="37"/>
    </location>
</feature>
<organism evidence="3 4">
    <name type="scientific">Triticum turgidum subsp. durum</name>
    <name type="common">Durum wheat</name>
    <name type="synonym">Triticum durum</name>
    <dbReference type="NCBI Taxonomy" id="4567"/>
    <lineage>
        <taxon>Eukaryota</taxon>
        <taxon>Viridiplantae</taxon>
        <taxon>Streptophyta</taxon>
        <taxon>Embryophyta</taxon>
        <taxon>Tracheophyta</taxon>
        <taxon>Spermatophyta</taxon>
        <taxon>Magnoliopsida</taxon>
        <taxon>Liliopsida</taxon>
        <taxon>Poales</taxon>
        <taxon>Poaceae</taxon>
        <taxon>BOP clade</taxon>
        <taxon>Pooideae</taxon>
        <taxon>Triticodae</taxon>
        <taxon>Triticeae</taxon>
        <taxon>Triticinae</taxon>
        <taxon>Triticum</taxon>
    </lineage>
</organism>
<evidence type="ECO:0000313" key="3">
    <source>
        <dbReference type="EMBL" id="VAH55171.1"/>
    </source>
</evidence>
<name>A0A9R0R844_TRITD</name>
<dbReference type="Gramene" id="TRITD3Av1G000030.1">
    <property type="protein sequence ID" value="TRITD3Av1G000030.1"/>
    <property type="gene ID" value="TRITD3Av1G000030"/>
</dbReference>
<feature type="transmembrane region" description="Helical" evidence="2">
    <location>
        <begin position="130"/>
        <end position="153"/>
    </location>
</feature>
<reference evidence="3 4" key="1">
    <citation type="submission" date="2017-09" db="EMBL/GenBank/DDBJ databases">
        <authorList>
            <consortium name="International Durum Wheat Genome Sequencing Consortium (IDWGSC)"/>
            <person name="Milanesi L."/>
        </authorList>
    </citation>
    <scope>NUCLEOTIDE SEQUENCE [LARGE SCALE GENOMIC DNA]</scope>
    <source>
        <strain evidence="4">cv. Svevo</strain>
    </source>
</reference>
<gene>
    <name evidence="3" type="ORF">TRITD_3Av1G000030</name>
</gene>
<dbReference type="EMBL" id="LT934115">
    <property type="protein sequence ID" value="VAH55171.1"/>
    <property type="molecule type" value="Genomic_DNA"/>
</dbReference>
<feature type="region of interest" description="Disordered" evidence="1">
    <location>
        <begin position="1"/>
        <end position="37"/>
    </location>
</feature>
<evidence type="ECO:0000256" key="1">
    <source>
        <dbReference type="SAM" id="MobiDB-lite"/>
    </source>
</evidence>
<proteinExistence type="predicted"/>
<keyword evidence="2" id="KW-0812">Transmembrane</keyword>
<dbReference type="AlphaFoldDB" id="A0A9R0R844"/>